<gene>
    <name evidence="2" type="ORF">BN1204_001330</name>
    <name evidence="1" type="ORF">NCLIV_001330</name>
</gene>
<reference evidence="1" key="2">
    <citation type="submission" date="2011-03" db="EMBL/GenBank/DDBJ databases">
        <title>Comparative genomics and transcriptomics of Neospora caninum and Toxoplasma gondii.</title>
        <authorList>
            <person name="Reid A.J."/>
            <person name="Sohal A."/>
            <person name="Harris D."/>
            <person name="Quail M."/>
            <person name="Sanders M."/>
            <person name="Berriman M."/>
            <person name="Wastling J.M."/>
            <person name="Pain A."/>
        </authorList>
    </citation>
    <scope>NUCLEOTIDE SEQUENCE</scope>
    <source>
        <strain evidence="1">Liverpool</strain>
    </source>
</reference>
<sequence length="205" mass="23269">MRCTWKGGLFNISSPVEPEVFSMSLPLPSKKPESLDDQRISLMPTSLPQRSGSAAAASESWDLLRPAIKPYGILWQNPCARDETVLLPVVNIEHPGQHAGALQHPDETEPAADIPGALDEVRRREYRCNKVRTDKKERKRAFPQRGFWKKQNFLQVKNNTVRLAFAVQGVDLLKLKRLRWGEVRKGNTGWWTDDYQNPKVSGPSK</sequence>
<evidence type="ECO:0000313" key="2">
    <source>
        <dbReference type="EMBL" id="CEL64227.1"/>
    </source>
</evidence>
<name>F0V7F2_NEOCL</name>
<dbReference type="EMBL" id="FR823380">
    <property type="protein sequence ID" value="CBZ49643.1"/>
    <property type="molecule type" value="Genomic_DNA"/>
</dbReference>
<dbReference type="AlphaFoldDB" id="F0V7F2"/>
<dbReference type="EMBL" id="LN714474">
    <property type="protein sequence ID" value="CEL64227.1"/>
    <property type="molecule type" value="Genomic_DNA"/>
</dbReference>
<reference evidence="3" key="3">
    <citation type="journal article" date="2012" name="PLoS Pathog.">
        <title>Comparative genomics of the apicomplexan parasites Toxoplasma gondii and Neospora caninum: Coccidia differing in host range and transmission strategy.</title>
        <authorList>
            <person name="Reid A.J."/>
            <person name="Vermont S.J."/>
            <person name="Cotton J.A."/>
            <person name="Harris D."/>
            <person name="Hill-Cawthorne G.A."/>
            <person name="Konen-Waisman S."/>
            <person name="Latham S.M."/>
            <person name="Mourier T."/>
            <person name="Norton R."/>
            <person name="Quail M.A."/>
            <person name="Sanders M."/>
            <person name="Shanmugam D."/>
            <person name="Sohal A."/>
            <person name="Wasmuth J.D."/>
            <person name="Brunk B."/>
            <person name="Grigg M.E."/>
            <person name="Howard J.C."/>
            <person name="Parkinson J."/>
            <person name="Roos D.S."/>
            <person name="Trees A.J."/>
            <person name="Berriman M."/>
            <person name="Pain A."/>
            <person name="Wastling J.M."/>
        </authorList>
    </citation>
    <scope>NUCLEOTIDE SEQUENCE [LARGE SCALE GENOMIC DNA]</scope>
    <source>
        <strain evidence="3">Liverpool</strain>
    </source>
</reference>
<dbReference type="OMA" id="PCARDET"/>
<evidence type="ECO:0000313" key="3">
    <source>
        <dbReference type="Proteomes" id="UP000007494"/>
    </source>
</evidence>
<reference evidence="1" key="1">
    <citation type="submission" date="2011-02" db="EMBL/GenBank/DDBJ databases">
        <authorList>
            <person name="Aslett M."/>
        </authorList>
    </citation>
    <scope>NUCLEOTIDE SEQUENCE</scope>
    <source>
        <strain evidence="1">Liverpool</strain>
    </source>
</reference>
<dbReference type="GeneID" id="13445699"/>
<reference evidence="2" key="4">
    <citation type="journal article" date="2015" name="PLoS ONE">
        <title>Comprehensive Evaluation of Toxoplasma gondii VEG and Neospora caninum LIV Genomes with Tachyzoite Stage Transcriptome and Proteome Defines Novel Transcript Features.</title>
        <authorList>
            <person name="Ramaprasad A."/>
            <person name="Mourier T."/>
            <person name="Naeem R."/>
            <person name="Malas T.B."/>
            <person name="Moussa E."/>
            <person name="Panigrahi A."/>
            <person name="Vermont S.J."/>
            <person name="Otto T.D."/>
            <person name="Wastling J."/>
            <person name="Pain A."/>
        </authorList>
    </citation>
    <scope>NUCLEOTIDE SEQUENCE</scope>
    <source>
        <strain evidence="2">Liverpool</strain>
    </source>
</reference>
<protein>
    <submittedName>
        <fullName evidence="1">Uncharacterized protein</fullName>
    </submittedName>
</protein>
<keyword evidence="3" id="KW-1185">Reference proteome</keyword>
<dbReference type="OrthoDB" id="354856at2759"/>
<evidence type="ECO:0000313" key="1">
    <source>
        <dbReference type="EMBL" id="CBZ49643.1"/>
    </source>
</evidence>
<organism evidence="1 3">
    <name type="scientific">Neospora caninum (strain Liverpool)</name>
    <dbReference type="NCBI Taxonomy" id="572307"/>
    <lineage>
        <taxon>Eukaryota</taxon>
        <taxon>Sar</taxon>
        <taxon>Alveolata</taxon>
        <taxon>Apicomplexa</taxon>
        <taxon>Conoidasida</taxon>
        <taxon>Coccidia</taxon>
        <taxon>Eucoccidiorida</taxon>
        <taxon>Eimeriorina</taxon>
        <taxon>Sarcocystidae</taxon>
        <taxon>Neospora</taxon>
    </lineage>
</organism>
<dbReference type="InParanoid" id="F0V7F2"/>
<dbReference type="RefSeq" id="XP_003879678.1">
    <property type="nucleotide sequence ID" value="XM_003879629.1"/>
</dbReference>
<dbReference type="eggNOG" id="ENOG502T13R">
    <property type="taxonomic scope" value="Eukaryota"/>
</dbReference>
<dbReference type="VEuPathDB" id="ToxoDB:NCLIV_001330"/>
<accession>F0V7F2</accession>
<proteinExistence type="predicted"/>
<dbReference type="Proteomes" id="UP000007494">
    <property type="component" value="Chromosome Ia"/>
</dbReference>